<gene>
    <name evidence="7" type="ORF">OKIOD_LOCUS13055</name>
</gene>
<evidence type="ECO:0000256" key="3">
    <source>
        <dbReference type="ARBA" id="ARBA00022989"/>
    </source>
</evidence>
<evidence type="ECO:0000259" key="6">
    <source>
        <dbReference type="Pfam" id="PF02931"/>
    </source>
</evidence>
<dbReference type="InterPro" id="IPR006201">
    <property type="entry name" value="Neur_channel"/>
</dbReference>
<dbReference type="CDD" id="cd18989">
    <property type="entry name" value="LGIC_ECD_cation"/>
    <property type="match status" value="1"/>
</dbReference>
<dbReference type="Gene3D" id="2.70.170.10">
    <property type="entry name" value="Neurotransmitter-gated ion-channel ligand-binding domain"/>
    <property type="match status" value="1"/>
</dbReference>
<dbReference type="SUPFAM" id="SSF63712">
    <property type="entry name" value="Nicotinic receptor ligand binding domain-like"/>
    <property type="match status" value="1"/>
</dbReference>
<evidence type="ECO:0000256" key="4">
    <source>
        <dbReference type="ARBA" id="ARBA00023136"/>
    </source>
</evidence>
<dbReference type="InterPro" id="IPR038050">
    <property type="entry name" value="Neuro_actylchol_rec"/>
</dbReference>
<feature type="transmembrane region" description="Helical" evidence="5">
    <location>
        <begin position="497"/>
        <end position="519"/>
    </location>
</feature>
<keyword evidence="3 5" id="KW-1133">Transmembrane helix</keyword>
<dbReference type="PANTHER" id="PTHR18945">
    <property type="entry name" value="NEUROTRANSMITTER GATED ION CHANNEL"/>
    <property type="match status" value="1"/>
</dbReference>
<dbReference type="EMBL" id="OU015567">
    <property type="protein sequence ID" value="CAG5109803.1"/>
    <property type="molecule type" value="Genomic_DNA"/>
</dbReference>
<feature type="domain" description="Neurotransmitter-gated ion-channel ligand-binding" evidence="6">
    <location>
        <begin position="127"/>
        <end position="337"/>
    </location>
</feature>
<dbReference type="InterPro" id="IPR036734">
    <property type="entry name" value="Neur_chan_lig-bd_sf"/>
</dbReference>
<evidence type="ECO:0000256" key="1">
    <source>
        <dbReference type="ARBA" id="ARBA00004141"/>
    </source>
</evidence>
<evidence type="ECO:0000313" key="8">
    <source>
        <dbReference type="Proteomes" id="UP001158576"/>
    </source>
</evidence>
<reference evidence="7 8" key="1">
    <citation type="submission" date="2021-04" db="EMBL/GenBank/DDBJ databases">
        <authorList>
            <person name="Bliznina A."/>
        </authorList>
    </citation>
    <scope>NUCLEOTIDE SEQUENCE [LARGE SCALE GENOMIC DNA]</scope>
</reference>
<keyword evidence="8" id="KW-1185">Reference proteome</keyword>
<dbReference type="InterPro" id="IPR036719">
    <property type="entry name" value="Neuro-gated_channel_TM_sf"/>
</dbReference>
<accession>A0ABN7SWV2</accession>
<dbReference type="Proteomes" id="UP001158576">
    <property type="component" value="Chromosome 2"/>
</dbReference>
<name>A0ABN7SWV2_OIKDI</name>
<organism evidence="7 8">
    <name type="scientific">Oikopleura dioica</name>
    <name type="common">Tunicate</name>
    <dbReference type="NCBI Taxonomy" id="34765"/>
    <lineage>
        <taxon>Eukaryota</taxon>
        <taxon>Metazoa</taxon>
        <taxon>Chordata</taxon>
        <taxon>Tunicata</taxon>
        <taxon>Appendicularia</taxon>
        <taxon>Copelata</taxon>
        <taxon>Oikopleuridae</taxon>
        <taxon>Oikopleura</taxon>
    </lineage>
</organism>
<evidence type="ECO:0000313" key="7">
    <source>
        <dbReference type="EMBL" id="CAG5109803.1"/>
    </source>
</evidence>
<dbReference type="InterPro" id="IPR006202">
    <property type="entry name" value="Neur_chan_lig-bd"/>
</dbReference>
<proteinExistence type="predicted"/>
<feature type="transmembrane region" description="Helical" evidence="5">
    <location>
        <begin position="401"/>
        <end position="424"/>
    </location>
</feature>
<feature type="transmembrane region" description="Helical" evidence="5">
    <location>
        <begin position="368"/>
        <end position="389"/>
    </location>
</feature>
<sequence length="531" mass="61682">MFDPEDIWDKWIVHLEEYWSGTPPGFVADFLFYCRNPFKMFNAYYFDDYDYDFTGVNIQKACIEWLHYIYFEIEDYEYNGDCEFGQIEEPWDEFLFPFSTSNDLKPNTRLSDIENLDVLEDLLMIMTSEPIKVDVQVELVSLNEMNLADSYMDTTIVLYTSCEDPRLKWYREEFNNTQKIIIDPNLVWTPPIEIVNLVQWGNYGIVEDYSCRVNYRGKVSMARKLSIATACDMSPALYPYDIQECHIMISTPGFSMDLFEIFVNKWIRKNGKTLTQEWISEKKLGYNETKLEALQNVFYDANPEWTFLGYQFNDAAITGISGKEYSRVVVSFAIARNTAFYQLTLFLPIVCISILVVLGIWMPVGEQIGFQVTMLLTMVVYLDVLASSVPIFKDISIAPRLLVMFVTITLGSVVAHFITTINLWCHEKSSDTVFSFTQFRAKFACGLAKFFEILKQRKYRLPTVVAKLANGDEVDDKENEEAFQEAWAFYGKMFSHLWGLILSVLIIFAMVVIIIDLHVESAQAKDKFLFQ</sequence>
<dbReference type="CDD" id="cd19051">
    <property type="entry name" value="LGIC_TM_cation"/>
    <property type="match status" value="1"/>
</dbReference>
<dbReference type="SUPFAM" id="SSF90112">
    <property type="entry name" value="Neurotransmitter-gated ion-channel transmembrane pore"/>
    <property type="match status" value="1"/>
</dbReference>
<evidence type="ECO:0000256" key="2">
    <source>
        <dbReference type="ARBA" id="ARBA00022692"/>
    </source>
</evidence>
<evidence type="ECO:0000256" key="5">
    <source>
        <dbReference type="SAM" id="Phobius"/>
    </source>
</evidence>
<dbReference type="Pfam" id="PF02931">
    <property type="entry name" value="Neur_chan_LBD"/>
    <property type="match status" value="1"/>
</dbReference>
<comment type="subcellular location">
    <subcellularLocation>
        <location evidence="1">Membrane</location>
        <topology evidence="1">Multi-pass membrane protein</topology>
    </subcellularLocation>
</comment>
<dbReference type="Gene3D" id="1.20.58.390">
    <property type="entry name" value="Neurotransmitter-gated ion-channel transmembrane domain"/>
    <property type="match status" value="1"/>
</dbReference>
<protein>
    <submittedName>
        <fullName evidence="7">Oidioi.mRNA.OKI2018_I69.chr2.g4290.t1.cds</fullName>
    </submittedName>
</protein>
<keyword evidence="2 5" id="KW-0812">Transmembrane</keyword>
<feature type="transmembrane region" description="Helical" evidence="5">
    <location>
        <begin position="340"/>
        <end position="362"/>
    </location>
</feature>
<keyword evidence="4 5" id="KW-0472">Membrane</keyword>